<evidence type="ECO:0000256" key="4">
    <source>
        <dbReference type="ARBA" id="ARBA00022989"/>
    </source>
</evidence>
<evidence type="ECO:0000256" key="6">
    <source>
        <dbReference type="SAM" id="MobiDB-lite"/>
    </source>
</evidence>
<keyword evidence="2" id="KW-1003">Cell membrane</keyword>
<dbReference type="Proteomes" id="UP000217343">
    <property type="component" value="Chromosome"/>
</dbReference>
<keyword evidence="3 7" id="KW-0812">Transmembrane</keyword>
<feature type="transmembrane region" description="Helical" evidence="7">
    <location>
        <begin position="124"/>
        <end position="146"/>
    </location>
</feature>
<organism evidence="9 10">
    <name type="scientific">Corallococcus macrosporus DSM 14697</name>
    <dbReference type="NCBI Taxonomy" id="1189310"/>
    <lineage>
        <taxon>Bacteria</taxon>
        <taxon>Pseudomonadati</taxon>
        <taxon>Myxococcota</taxon>
        <taxon>Myxococcia</taxon>
        <taxon>Myxococcales</taxon>
        <taxon>Cystobacterineae</taxon>
        <taxon>Myxococcaceae</taxon>
        <taxon>Corallococcus</taxon>
    </lineage>
</organism>
<evidence type="ECO:0008006" key="11">
    <source>
        <dbReference type="Google" id="ProtNLM"/>
    </source>
</evidence>
<keyword evidence="8" id="KW-0732">Signal</keyword>
<feature type="signal peptide" evidence="8">
    <location>
        <begin position="1"/>
        <end position="26"/>
    </location>
</feature>
<accession>A0A250JSY0</accession>
<name>A0A250JSY0_9BACT</name>
<evidence type="ECO:0000256" key="3">
    <source>
        <dbReference type="ARBA" id="ARBA00022692"/>
    </source>
</evidence>
<dbReference type="GO" id="GO:0044781">
    <property type="term" value="P:bacterial-type flagellum organization"/>
    <property type="evidence" value="ECO:0007669"/>
    <property type="project" value="InterPro"/>
</dbReference>
<dbReference type="InterPro" id="IPR022781">
    <property type="entry name" value="Flagellar_biosynth_FliO"/>
</dbReference>
<evidence type="ECO:0000256" key="8">
    <source>
        <dbReference type="SAM" id="SignalP"/>
    </source>
</evidence>
<dbReference type="AlphaFoldDB" id="A0A250JSY0"/>
<evidence type="ECO:0000313" key="9">
    <source>
        <dbReference type="EMBL" id="ATB46803.1"/>
    </source>
</evidence>
<evidence type="ECO:0000256" key="7">
    <source>
        <dbReference type="SAM" id="Phobius"/>
    </source>
</evidence>
<feature type="region of interest" description="Disordered" evidence="6">
    <location>
        <begin position="42"/>
        <end position="87"/>
    </location>
</feature>
<keyword evidence="4 7" id="KW-1133">Transmembrane helix</keyword>
<reference evidence="9 10" key="1">
    <citation type="submission" date="2017-06" db="EMBL/GenBank/DDBJ databases">
        <title>Sequencing and comparative analysis of myxobacterial genomes.</title>
        <authorList>
            <person name="Rupp O."/>
            <person name="Goesmann A."/>
            <person name="Sogaard-Andersen L."/>
        </authorList>
    </citation>
    <scope>NUCLEOTIDE SEQUENCE [LARGE SCALE GENOMIC DNA]</scope>
    <source>
        <strain evidence="9 10">DSM 14697</strain>
    </source>
</reference>
<dbReference type="RefSeq" id="WP_170114730.1">
    <property type="nucleotide sequence ID" value="NZ_CP022203.1"/>
</dbReference>
<evidence type="ECO:0000313" key="10">
    <source>
        <dbReference type="Proteomes" id="UP000217343"/>
    </source>
</evidence>
<feature type="chain" id="PRO_5012761288" description="Flagellar biosynthesis protein FliO" evidence="8">
    <location>
        <begin position="27"/>
        <end position="248"/>
    </location>
</feature>
<evidence type="ECO:0000256" key="1">
    <source>
        <dbReference type="ARBA" id="ARBA00004236"/>
    </source>
</evidence>
<comment type="subcellular location">
    <subcellularLocation>
        <location evidence="1">Cell membrane</location>
    </subcellularLocation>
</comment>
<keyword evidence="5 7" id="KW-0472">Membrane</keyword>
<evidence type="ECO:0000256" key="5">
    <source>
        <dbReference type="ARBA" id="ARBA00023136"/>
    </source>
</evidence>
<evidence type="ECO:0000256" key="2">
    <source>
        <dbReference type="ARBA" id="ARBA00022475"/>
    </source>
</evidence>
<gene>
    <name evidence="9" type="ORF">MYMAC_002408</name>
</gene>
<dbReference type="EMBL" id="CP022203">
    <property type="protein sequence ID" value="ATB46803.1"/>
    <property type="molecule type" value="Genomic_DNA"/>
</dbReference>
<keyword evidence="10" id="KW-1185">Reference proteome</keyword>
<dbReference type="Pfam" id="PF04347">
    <property type="entry name" value="FliO"/>
    <property type="match status" value="1"/>
</dbReference>
<dbReference type="GO" id="GO:0016020">
    <property type="term" value="C:membrane"/>
    <property type="evidence" value="ECO:0007669"/>
    <property type="project" value="InterPro"/>
</dbReference>
<protein>
    <recommendedName>
        <fullName evidence="11">Flagellar biosynthesis protein FliO</fullName>
    </recommendedName>
</protein>
<feature type="compositionally biased region" description="Low complexity" evidence="6">
    <location>
        <begin position="43"/>
        <end position="83"/>
    </location>
</feature>
<proteinExistence type="predicted"/>
<sequence>MAVLRPPLMRLLLGAALVFAPPAALAQAPSASAPVIPPVKTVAPPAGSSPGEAAAAEPAAPSPAPSQTDAEPAAPSPAPSQAEAELEAAERALDAELAAREAARASQRGASGDLQADAEDSESLGWTLVRTLLVLGVVVASIYLTLNVGLRRLMGLQGVAAGRQPLVSVVERLPLDQRRSLFVVKAADEYLLLGGGEGGLQLLSKLDVEAVERIRAQRPQTNAVPLSPFLQKLLSRRSGGSPSQPPGS</sequence>
<dbReference type="KEGG" id="mmas:MYMAC_002408"/>